<feature type="coiled-coil region" evidence="1">
    <location>
        <begin position="177"/>
        <end position="236"/>
    </location>
</feature>
<feature type="region of interest" description="Disordered" evidence="2">
    <location>
        <begin position="48"/>
        <end position="74"/>
    </location>
</feature>
<sequence length="237" mass="27997">MNRAEHKRLIDKFLSLGGNKRIADSSSSFSLQNYAKIKYELKKLQEAGGDKQEAESNRQEAIGEKSIAKSQSPVANRRKPFDDLISEYPLELHSTYRKRWEVWLLACSLKTQLNEIGDADKEEQAAFELQMKIYECFQMLDICQNILKHYREHKRIMPTESKKDYSQMTELELFKERNNLRALITRRRQTIERLEAEDNIQDTDSYKWQHGLNLKREQLQEKINELKEIEAILNDGK</sequence>
<dbReference type="EMBL" id="UFTJ01000001">
    <property type="protein sequence ID" value="SSZ47152.1"/>
    <property type="molecule type" value="Genomic_DNA"/>
</dbReference>
<dbReference type="RefSeq" id="WP_002686439.1">
    <property type="nucleotide sequence ID" value="NZ_UFTJ01000001.1"/>
</dbReference>
<dbReference type="AlphaFoldDB" id="A0A376BZT3"/>
<evidence type="ECO:0000256" key="2">
    <source>
        <dbReference type="SAM" id="MobiDB-lite"/>
    </source>
</evidence>
<keyword evidence="1" id="KW-0175">Coiled coil</keyword>
<protein>
    <submittedName>
        <fullName evidence="3">Uncharacterized protein</fullName>
    </submittedName>
</protein>
<name>A0A376BZT3_9FLAO</name>
<feature type="compositionally biased region" description="Basic and acidic residues" evidence="2">
    <location>
        <begin position="48"/>
        <end position="67"/>
    </location>
</feature>
<proteinExistence type="predicted"/>
<evidence type="ECO:0000313" key="3">
    <source>
        <dbReference type="EMBL" id="SSZ47152.1"/>
    </source>
</evidence>
<dbReference type="Proteomes" id="UP000255515">
    <property type="component" value="Unassembled WGS sequence"/>
</dbReference>
<evidence type="ECO:0000256" key="1">
    <source>
        <dbReference type="SAM" id="Coils"/>
    </source>
</evidence>
<organism evidence="3 4">
    <name type="scientific">Bergeyella zoohelcum</name>
    <dbReference type="NCBI Taxonomy" id="1015"/>
    <lineage>
        <taxon>Bacteria</taxon>
        <taxon>Pseudomonadati</taxon>
        <taxon>Bacteroidota</taxon>
        <taxon>Flavobacteriia</taxon>
        <taxon>Flavobacteriales</taxon>
        <taxon>Weeksellaceae</taxon>
        <taxon>Bergeyella</taxon>
    </lineage>
</organism>
<accession>A0A376BZT3</accession>
<reference evidence="3 4" key="1">
    <citation type="submission" date="2018-06" db="EMBL/GenBank/DDBJ databases">
        <authorList>
            <consortium name="Pathogen Informatics"/>
            <person name="Doyle S."/>
        </authorList>
    </citation>
    <scope>NUCLEOTIDE SEQUENCE [LARGE SCALE GENOMIC DNA]</scope>
    <source>
        <strain evidence="3 4">NCTC11661</strain>
    </source>
</reference>
<evidence type="ECO:0000313" key="4">
    <source>
        <dbReference type="Proteomes" id="UP000255515"/>
    </source>
</evidence>
<gene>
    <name evidence="3" type="ORF">NCTC11661_00818</name>
</gene>